<dbReference type="AlphaFoldDB" id="A0A7W1XBH6"/>
<keyword evidence="2" id="KW-1185">Reference proteome</keyword>
<evidence type="ECO:0000313" key="2">
    <source>
        <dbReference type="Proteomes" id="UP000530514"/>
    </source>
</evidence>
<organism evidence="1 2">
    <name type="scientific">Thermoactinomyces daqus</name>
    <dbReference type="NCBI Taxonomy" id="1329516"/>
    <lineage>
        <taxon>Bacteria</taxon>
        <taxon>Bacillati</taxon>
        <taxon>Bacillota</taxon>
        <taxon>Bacilli</taxon>
        <taxon>Bacillales</taxon>
        <taxon>Thermoactinomycetaceae</taxon>
        <taxon>Thermoactinomyces</taxon>
    </lineage>
</organism>
<dbReference type="EMBL" id="JACEIP010000017">
    <property type="protein sequence ID" value="MBA4543551.1"/>
    <property type="molecule type" value="Genomic_DNA"/>
</dbReference>
<protein>
    <submittedName>
        <fullName evidence="1">Zf-HC2 domain-containing protein</fullName>
    </submittedName>
</protein>
<sequence length="128" mass="14216">MSELCKTVQELLPWLLTETLSSAEIVSTLNHVKECDACKRELAFLVAVKNSAVSVWGSQPDPAFRDQLWARIQAAQFQAPRRRTGWIRNIPAALSQAVSPFLLGRDAVRFAFRSLSAGFTKIFAALIP</sequence>
<comment type="caution">
    <text evidence="1">The sequence shown here is derived from an EMBL/GenBank/DDBJ whole genome shotgun (WGS) entry which is preliminary data.</text>
</comment>
<dbReference type="Proteomes" id="UP000530514">
    <property type="component" value="Unassembled WGS sequence"/>
</dbReference>
<accession>A0A7W1XBH6</accession>
<gene>
    <name evidence="1" type="ORF">H1164_11660</name>
</gene>
<dbReference type="RefSeq" id="WP_033101238.1">
    <property type="nucleotide sequence ID" value="NZ_JACEIP010000017.1"/>
</dbReference>
<dbReference type="OrthoDB" id="6194834at2"/>
<evidence type="ECO:0000313" key="1">
    <source>
        <dbReference type="EMBL" id="MBA4543551.1"/>
    </source>
</evidence>
<proteinExistence type="predicted"/>
<reference evidence="1 2" key="1">
    <citation type="submission" date="2020-07" db="EMBL/GenBank/DDBJ databases">
        <authorList>
            <person name="Feng H."/>
        </authorList>
    </citation>
    <scope>NUCLEOTIDE SEQUENCE [LARGE SCALE GENOMIC DNA]</scope>
    <source>
        <strain evidence="2">s-11</strain>
    </source>
</reference>
<name>A0A7W1XBH6_9BACL</name>